<sequence>MPMRKNIKISAAKRGHHERHKKNLFKSKKTLTKEKQQKENIFKSKRENVSKWKRNELKKGKKRKDNVKESDKEKDLEQRMDMIAESGSESEINEDYDMEETNEYKPQIEVLDDTETMELKYRLETELDSNNKEMRELLPIKTKQGLIPRETDIIIKKNKKSEKNKKCEPEPEPESNENEDIFRSDDEANDDQDSDNDILESLDKIIKPPSVPKDIVKLSTADLLAERQETIESLKFKIGVLCSGILEKPEEKIKNLTILMHMIDEKNKEGRVNFFTIRKMSILSLMEIFKDIIPEYKVGVVDLETQKVKKITLQRVNYEKDLLGYYKRFLTKMERLTSKLKVKRFQTLKASKQDIILAELAVQCLCELLSEHPYFNYSTNVAQLLVALLNTQNENIRSNVYKCFTGIFKNDKRLDLTRHIVRHINNLIKKNQNVVHVELISCLLSLQIKNINLDAEKENEIKQKKLEQHKSRVINLSKREKKRKKKLADLERELLETKAEENKQTKNSKLVDIMKLTFTIYFRILKQNPNSKLLSVTLEGLAKFAHMINIEFFSDLIEVLYKLLQNGDLGYREQLHCVQTVFTILSGQGEVLNIDPARFYSHLYKNLLEVHAGKNHGDAESILMTVENVLIKRRKHITHLRYLAFLKRLMILSMQLLHNGSLGCLSIIKTALQLNNRLDVLLDTEQHVGSGRYDPNIEEPEFSNANCTNFFEISLMSKHYHPTVKKYINHIAAGVPLSGNGMLPSELGKLSPTELFEQFDGTAVAFNPAIPMPNRKYIPPVAKSSKHFYVDDNLRKICKRAWNSSNCTTSQNGGLNFYLNIKSLENNSEKYSNNKDDKNIKKRKLK</sequence>
<keyword evidence="4" id="KW-0539">Nucleus</keyword>
<dbReference type="VEuPathDB" id="VectorBase:CSON013152"/>
<feature type="coiled-coil region" evidence="6">
    <location>
        <begin position="452"/>
        <end position="507"/>
    </location>
</feature>
<feature type="compositionally biased region" description="Acidic residues" evidence="7">
    <location>
        <begin position="91"/>
        <end position="101"/>
    </location>
</feature>
<dbReference type="InterPro" id="IPR005612">
    <property type="entry name" value="CCAAT-binding_factor"/>
</dbReference>
<evidence type="ECO:0000256" key="7">
    <source>
        <dbReference type="SAM" id="MobiDB-lite"/>
    </source>
</evidence>
<dbReference type="GO" id="GO:0005730">
    <property type="term" value="C:nucleolus"/>
    <property type="evidence" value="ECO:0007669"/>
    <property type="project" value="UniProtKB-SubCell"/>
</dbReference>
<proteinExistence type="inferred from homology"/>
<dbReference type="PANTHER" id="PTHR14428:SF5">
    <property type="entry name" value="NUCLEOLAR COMPLEX PROTEIN 3 HOMOLOG"/>
    <property type="match status" value="1"/>
</dbReference>
<feature type="region of interest" description="Disordered" evidence="7">
    <location>
        <begin position="151"/>
        <end position="195"/>
    </location>
</feature>
<keyword evidence="3 6" id="KW-0175">Coiled coil</keyword>
<comment type="subcellular location">
    <subcellularLocation>
        <location evidence="1 5">Nucleus</location>
        <location evidence="1 5">Nucleolus</location>
    </subcellularLocation>
</comment>
<name>A0A336M7G6_CULSO</name>
<dbReference type="OMA" id="FGNMANF"/>
<protein>
    <recommendedName>
        <fullName evidence="5">Nucleolar complex protein 3 homolog</fullName>
        <shortName evidence="5">NOC3 protein homolog</shortName>
    </recommendedName>
</protein>
<dbReference type="PIRSF" id="PIRSF028977">
    <property type="entry name" value="Nucleolar_complex_p3"/>
    <property type="match status" value="1"/>
</dbReference>
<feature type="compositionally biased region" description="Basic residues" evidence="7">
    <location>
        <begin position="1"/>
        <end position="30"/>
    </location>
</feature>
<dbReference type="EMBL" id="UFQT01000653">
    <property type="protein sequence ID" value="SSX26155.1"/>
    <property type="molecule type" value="Genomic_DNA"/>
</dbReference>
<feature type="compositionally biased region" description="Basic and acidic residues" evidence="7">
    <location>
        <begin position="31"/>
        <end position="58"/>
    </location>
</feature>
<evidence type="ECO:0000256" key="2">
    <source>
        <dbReference type="ARBA" id="ARBA00007797"/>
    </source>
</evidence>
<evidence type="ECO:0000259" key="8">
    <source>
        <dbReference type="Pfam" id="PF03914"/>
    </source>
</evidence>
<evidence type="ECO:0000256" key="6">
    <source>
        <dbReference type="SAM" id="Coils"/>
    </source>
</evidence>
<evidence type="ECO:0000313" key="10">
    <source>
        <dbReference type="EMBL" id="SSX26155.1"/>
    </source>
</evidence>
<gene>
    <name evidence="10" type="primary">CSON013152</name>
</gene>
<evidence type="ECO:0000259" key="9">
    <source>
        <dbReference type="Pfam" id="PF07540"/>
    </source>
</evidence>
<comment type="similarity">
    <text evidence="2 5">Belongs to the CBF/MAK21 family.</text>
</comment>
<dbReference type="PANTHER" id="PTHR14428">
    <property type="entry name" value="NUCLEOLAR COMPLEX PROTEIN 3"/>
    <property type="match status" value="1"/>
</dbReference>
<feature type="compositionally biased region" description="Basic and acidic residues" evidence="7">
    <location>
        <begin position="66"/>
        <end position="82"/>
    </location>
</feature>
<dbReference type="GO" id="GO:0006270">
    <property type="term" value="P:DNA replication initiation"/>
    <property type="evidence" value="ECO:0007669"/>
    <property type="project" value="TreeGrafter"/>
</dbReference>
<organism evidence="10">
    <name type="scientific">Culicoides sonorensis</name>
    <name type="common">Biting midge</name>
    <dbReference type="NCBI Taxonomy" id="179676"/>
    <lineage>
        <taxon>Eukaryota</taxon>
        <taxon>Metazoa</taxon>
        <taxon>Ecdysozoa</taxon>
        <taxon>Arthropoda</taxon>
        <taxon>Hexapoda</taxon>
        <taxon>Insecta</taxon>
        <taxon>Pterygota</taxon>
        <taxon>Neoptera</taxon>
        <taxon>Endopterygota</taxon>
        <taxon>Diptera</taxon>
        <taxon>Nematocera</taxon>
        <taxon>Chironomoidea</taxon>
        <taxon>Ceratopogonidae</taxon>
        <taxon>Ceratopogoninae</taxon>
        <taxon>Culicoides</taxon>
        <taxon>Monoculicoides</taxon>
    </lineage>
</organism>
<evidence type="ECO:0000256" key="5">
    <source>
        <dbReference type="PIRNR" id="PIRNR028977"/>
    </source>
</evidence>
<dbReference type="AlphaFoldDB" id="A0A336M7G6"/>
<dbReference type="InterPro" id="IPR016024">
    <property type="entry name" value="ARM-type_fold"/>
</dbReference>
<feature type="domain" description="Nucleolar complex-associated protein 3 N-terminal" evidence="9">
    <location>
        <begin position="234"/>
        <end position="329"/>
    </location>
</feature>
<evidence type="ECO:0000256" key="3">
    <source>
        <dbReference type="ARBA" id="ARBA00023054"/>
    </source>
</evidence>
<accession>A0A336M7G6</accession>
<dbReference type="InterPro" id="IPR016903">
    <property type="entry name" value="Nucleolar_cplx-assoc_3"/>
</dbReference>
<dbReference type="GO" id="GO:0003682">
    <property type="term" value="F:chromatin binding"/>
    <property type="evidence" value="ECO:0007669"/>
    <property type="project" value="TreeGrafter"/>
</dbReference>
<reference evidence="10" key="1">
    <citation type="submission" date="2018-07" db="EMBL/GenBank/DDBJ databases">
        <authorList>
            <person name="Quirk P.G."/>
            <person name="Krulwich T.A."/>
        </authorList>
    </citation>
    <scope>NUCLEOTIDE SEQUENCE</scope>
</reference>
<dbReference type="Pfam" id="PF03914">
    <property type="entry name" value="CBF"/>
    <property type="match status" value="1"/>
</dbReference>
<feature type="compositionally biased region" description="Acidic residues" evidence="7">
    <location>
        <begin position="170"/>
        <end position="179"/>
    </location>
</feature>
<feature type="domain" description="CCAAT-binding factor" evidence="8">
    <location>
        <begin position="575"/>
        <end position="727"/>
    </location>
</feature>
<evidence type="ECO:0000256" key="4">
    <source>
        <dbReference type="ARBA" id="ARBA00023242"/>
    </source>
</evidence>
<dbReference type="InterPro" id="IPR011501">
    <property type="entry name" value="Noc3_N"/>
</dbReference>
<feature type="region of interest" description="Disordered" evidence="7">
    <location>
        <begin position="1"/>
        <end position="111"/>
    </location>
</feature>
<dbReference type="Pfam" id="PF07540">
    <property type="entry name" value="NOC3p"/>
    <property type="match status" value="1"/>
</dbReference>
<evidence type="ECO:0000256" key="1">
    <source>
        <dbReference type="ARBA" id="ARBA00004604"/>
    </source>
</evidence>
<dbReference type="SUPFAM" id="SSF48371">
    <property type="entry name" value="ARM repeat"/>
    <property type="match status" value="1"/>
</dbReference>